<comment type="caution">
    <text evidence="1">The sequence shown here is derived from an EMBL/GenBank/DDBJ whole genome shotgun (WGS) entry which is preliminary data.</text>
</comment>
<gene>
    <name evidence="1" type="ORF">BN1180_01455</name>
</gene>
<accession>A0AAN2PF07</accession>
<dbReference type="AlphaFoldDB" id="A0AAN2PF07"/>
<proteinExistence type="predicted"/>
<evidence type="ECO:0000313" key="1">
    <source>
        <dbReference type="EMBL" id="CEG31314.1"/>
    </source>
</evidence>
<keyword evidence="2" id="KW-1185">Reference proteome</keyword>
<name>A0AAN2PF07_9BACI</name>
<reference evidence="1 2" key="1">
    <citation type="journal article" date="2014" name="Genome Announc.">
        <title>Genome Sequence of Bacillus simplex Strain P558, Isolated from a Human Fecal Sample.</title>
        <authorList>
            <person name="Croce O."/>
            <person name="Hugon P."/>
            <person name="Lagier J.C."/>
            <person name="Bibi F."/>
            <person name="Robert C."/>
            <person name="Azhar E.I."/>
            <person name="Raoult D."/>
            <person name="Fournier P.E."/>
        </authorList>
    </citation>
    <scope>NUCLEOTIDE SEQUENCE [LARGE SCALE GENOMIC DNA]</scope>
    <source>
        <strain evidence="1 2">P558</strain>
    </source>
</reference>
<organism evidence="1 2">
    <name type="scientific">Peribacillus simplex</name>
    <dbReference type="NCBI Taxonomy" id="1478"/>
    <lineage>
        <taxon>Bacteria</taxon>
        <taxon>Bacillati</taxon>
        <taxon>Bacillota</taxon>
        <taxon>Bacilli</taxon>
        <taxon>Bacillales</taxon>
        <taxon>Bacillaceae</taxon>
        <taxon>Peribacillus</taxon>
    </lineage>
</organism>
<dbReference type="EMBL" id="CCXW01000001">
    <property type="protein sequence ID" value="CEG31314.1"/>
    <property type="molecule type" value="Genomic_DNA"/>
</dbReference>
<protein>
    <submittedName>
        <fullName evidence="1">Anti-sigma-factor antagonist</fullName>
    </submittedName>
</protein>
<dbReference type="Proteomes" id="UP000182110">
    <property type="component" value="Unassembled WGS sequence"/>
</dbReference>
<evidence type="ECO:0000313" key="2">
    <source>
        <dbReference type="Proteomes" id="UP000182110"/>
    </source>
</evidence>
<sequence>MAVLGSYNREEDSIPYQAASTFCRLIIKNEGDAMHTANF</sequence>